<comment type="catalytic activity">
    <reaction evidence="1 5 6">
        <text>[protein]-peptidylproline (omega=180) = [protein]-peptidylproline (omega=0)</text>
        <dbReference type="Rhea" id="RHEA:16237"/>
        <dbReference type="Rhea" id="RHEA-COMP:10747"/>
        <dbReference type="Rhea" id="RHEA-COMP:10748"/>
        <dbReference type="ChEBI" id="CHEBI:83833"/>
        <dbReference type="ChEBI" id="CHEBI:83834"/>
        <dbReference type="EC" id="5.2.1.8"/>
    </reaction>
</comment>
<evidence type="ECO:0000313" key="10">
    <source>
        <dbReference type="Proteomes" id="UP000278983"/>
    </source>
</evidence>
<feature type="chain" id="PRO_5018556816" description="Peptidyl-prolyl cis-trans isomerase" evidence="7">
    <location>
        <begin position="24"/>
        <end position="292"/>
    </location>
</feature>
<evidence type="ECO:0000256" key="3">
    <source>
        <dbReference type="ARBA" id="ARBA00023110"/>
    </source>
</evidence>
<comment type="caution">
    <text evidence="9">The sequence shown here is derived from an EMBL/GenBank/DDBJ whole genome shotgun (WGS) entry which is preliminary data.</text>
</comment>
<sequence>MKKLSFVAVIAIAAASFTACDNAAPKADLKTDLDTLSYAIGMAQTNGLKDYLVMRLGVDTAYMDDFLKGVNEGVNAGDDKKKNAYMAGLQIGQQISNQMVKGINQELFGDDSTQTISLKNFMAGFATAVQGGKGLMTQEQAMQAVQVKMDKIKAVSMEKQYGDNKKKSEEFVAKYAKKEGVKKLNKGIYYTVIKEGNGPLPKDTSLVTLQYEGKLIDGTVFDSSYQRGQAVPMRVNQVIPGFTEALLHMPVGSVWEVCIPQDQAYGPREAGQIKPFSALVFKIELVSLGEKK</sequence>
<organism evidence="9 10">
    <name type="scientific">Prevotella koreensis</name>
    <dbReference type="NCBI Taxonomy" id="2490854"/>
    <lineage>
        <taxon>Bacteria</taxon>
        <taxon>Pseudomonadati</taxon>
        <taxon>Bacteroidota</taxon>
        <taxon>Bacteroidia</taxon>
        <taxon>Bacteroidales</taxon>
        <taxon>Prevotellaceae</taxon>
        <taxon>Prevotella</taxon>
    </lineage>
</organism>
<dbReference type="InterPro" id="IPR000774">
    <property type="entry name" value="PPIase_FKBP_N"/>
</dbReference>
<evidence type="ECO:0000313" key="9">
    <source>
        <dbReference type="EMBL" id="RUL59670.1"/>
    </source>
</evidence>
<evidence type="ECO:0000256" key="5">
    <source>
        <dbReference type="PROSITE-ProRule" id="PRU00277"/>
    </source>
</evidence>
<keyword evidence="7" id="KW-0732">Signal</keyword>
<dbReference type="PROSITE" id="PS51257">
    <property type="entry name" value="PROKAR_LIPOPROTEIN"/>
    <property type="match status" value="1"/>
</dbReference>
<dbReference type="InterPro" id="IPR036944">
    <property type="entry name" value="PPIase_FKBP_N_sf"/>
</dbReference>
<dbReference type="PANTHER" id="PTHR43811">
    <property type="entry name" value="FKBP-TYPE PEPTIDYL-PROLYL CIS-TRANS ISOMERASE FKPA"/>
    <property type="match status" value="1"/>
</dbReference>
<dbReference type="PROSITE" id="PS50059">
    <property type="entry name" value="FKBP_PPIASE"/>
    <property type="match status" value="1"/>
</dbReference>
<evidence type="ECO:0000256" key="2">
    <source>
        <dbReference type="ARBA" id="ARBA00006577"/>
    </source>
</evidence>
<dbReference type="InterPro" id="IPR046357">
    <property type="entry name" value="PPIase_dom_sf"/>
</dbReference>
<comment type="similarity">
    <text evidence="2 6">Belongs to the FKBP-type PPIase family.</text>
</comment>
<evidence type="ECO:0000256" key="4">
    <source>
        <dbReference type="ARBA" id="ARBA00023235"/>
    </source>
</evidence>
<dbReference type="PANTHER" id="PTHR43811:SF19">
    <property type="entry name" value="39 KDA FK506-BINDING NUCLEAR PROTEIN"/>
    <property type="match status" value="1"/>
</dbReference>
<feature type="domain" description="PPIase FKBP-type" evidence="8">
    <location>
        <begin position="204"/>
        <end position="289"/>
    </location>
</feature>
<accession>A0A3S0QU67</accession>
<dbReference type="EC" id="5.2.1.8" evidence="6"/>
<protein>
    <recommendedName>
        <fullName evidence="6">Peptidyl-prolyl cis-trans isomerase</fullName>
        <ecNumber evidence="6">5.2.1.8</ecNumber>
    </recommendedName>
</protein>
<keyword evidence="10" id="KW-1185">Reference proteome</keyword>
<name>A0A3S0QU67_9BACT</name>
<proteinExistence type="inferred from homology"/>
<feature type="signal peptide" evidence="7">
    <location>
        <begin position="1"/>
        <end position="23"/>
    </location>
</feature>
<gene>
    <name evidence="9" type="ORF">EHV08_07775</name>
</gene>
<dbReference type="InterPro" id="IPR001179">
    <property type="entry name" value="PPIase_FKBP_dom"/>
</dbReference>
<dbReference type="SUPFAM" id="SSF54534">
    <property type="entry name" value="FKBP-like"/>
    <property type="match status" value="1"/>
</dbReference>
<keyword evidence="4 5" id="KW-0413">Isomerase</keyword>
<dbReference type="Proteomes" id="UP000278983">
    <property type="component" value="Unassembled WGS sequence"/>
</dbReference>
<dbReference type="RefSeq" id="WP_126678776.1">
    <property type="nucleotide sequence ID" value="NZ_RYYU01000001.1"/>
</dbReference>
<dbReference type="Pfam" id="PF01346">
    <property type="entry name" value="FKBP_N"/>
    <property type="match status" value="1"/>
</dbReference>
<dbReference type="EMBL" id="RYYU01000001">
    <property type="protein sequence ID" value="RUL59670.1"/>
    <property type="molecule type" value="Genomic_DNA"/>
</dbReference>
<keyword evidence="3 5" id="KW-0697">Rotamase</keyword>
<dbReference type="AlphaFoldDB" id="A0A3S0QU67"/>
<dbReference type="Gene3D" id="1.10.287.460">
    <property type="entry name" value="Peptidyl-prolyl cis-trans isomerase, FKBP-type, N-terminal domain"/>
    <property type="match status" value="1"/>
</dbReference>
<dbReference type="GO" id="GO:0003755">
    <property type="term" value="F:peptidyl-prolyl cis-trans isomerase activity"/>
    <property type="evidence" value="ECO:0007669"/>
    <property type="project" value="UniProtKB-UniRule"/>
</dbReference>
<evidence type="ECO:0000256" key="6">
    <source>
        <dbReference type="RuleBase" id="RU003915"/>
    </source>
</evidence>
<dbReference type="OrthoDB" id="9814548at2"/>
<evidence type="ECO:0000256" key="1">
    <source>
        <dbReference type="ARBA" id="ARBA00000971"/>
    </source>
</evidence>
<evidence type="ECO:0000256" key="7">
    <source>
        <dbReference type="SAM" id="SignalP"/>
    </source>
</evidence>
<evidence type="ECO:0000259" key="8">
    <source>
        <dbReference type="PROSITE" id="PS50059"/>
    </source>
</evidence>
<dbReference type="Pfam" id="PF00254">
    <property type="entry name" value="FKBP_C"/>
    <property type="match status" value="1"/>
</dbReference>
<dbReference type="Gene3D" id="3.10.50.40">
    <property type="match status" value="1"/>
</dbReference>
<dbReference type="GO" id="GO:0006457">
    <property type="term" value="P:protein folding"/>
    <property type="evidence" value="ECO:0007669"/>
    <property type="project" value="InterPro"/>
</dbReference>
<reference evidence="9 10" key="1">
    <citation type="submission" date="2018-12" db="EMBL/GenBank/DDBJ databases">
        <title>Genome sequencing of Prevotella sp. KCOM 3155 (= JS262).</title>
        <authorList>
            <person name="Kook J.-K."/>
            <person name="Park S.-N."/>
            <person name="Lim Y.K."/>
        </authorList>
    </citation>
    <scope>NUCLEOTIDE SEQUENCE [LARGE SCALE GENOMIC DNA]</scope>
    <source>
        <strain evidence="9 10">KCOM 3155</strain>
    </source>
</reference>